<name>A0A6P6BD61_DURZI</name>
<dbReference type="OrthoDB" id="685795at2759"/>
<evidence type="ECO:0000256" key="1">
    <source>
        <dbReference type="SAM" id="Coils"/>
    </source>
</evidence>
<reference evidence="3" key="1">
    <citation type="submission" date="2025-08" db="UniProtKB">
        <authorList>
            <consortium name="RefSeq"/>
        </authorList>
    </citation>
    <scope>IDENTIFICATION</scope>
    <source>
        <tissue evidence="3">Fruit stalk</tissue>
    </source>
</reference>
<dbReference type="InterPro" id="IPR040262">
    <property type="entry name" value="At4g38062-like"/>
</dbReference>
<evidence type="ECO:0000313" key="2">
    <source>
        <dbReference type="Proteomes" id="UP000515121"/>
    </source>
</evidence>
<dbReference type="Proteomes" id="UP000515121">
    <property type="component" value="Unplaced"/>
</dbReference>
<sequence length="85" mass="10022">MQGKMAMENIYEELDEVKVENEKLRADFKSNAELCEHLKKVQNEQVTKIQEASSKIKKQAQRHLEKEEQILVVKQANKDFKYSLN</sequence>
<dbReference type="PANTHER" id="PTHR45287">
    <property type="entry name" value="OS03G0691500 PROTEIN"/>
    <property type="match status" value="1"/>
</dbReference>
<evidence type="ECO:0000313" key="3">
    <source>
        <dbReference type="RefSeq" id="XP_022775021.1"/>
    </source>
</evidence>
<organism evidence="2 3">
    <name type="scientific">Durio zibethinus</name>
    <name type="common">Durian</name>
    <dbReference type="NCBI Taxonomy" id="66656"/>
    <lineage>
        <taxon>Eukaryota</taxon>
        <taxon>Viridiplantae</taxon>
        <taxon>Streptophyta</taxon>
        <taxon>Embryophyta</taxon>
        <taxon>Tracheophyta</taxon>
        <taxon>Spermatophyta</taxon>
        <taxon>Magnoliopsida</taxon>
        <taxon>eudicotyledons</taxon>
        <taxon>Gunneridae</taxon>
        <taxon>Pentapetalae</taxon>
        <taxon>rosids</taxon>
        <taxon>malvids</taxon>
        <taxon>Malvales</taxon>
        <taxon>Malvaceae</taxon>
        <taxon>Helicteroideae</taxon>
        <taxon>Durio</taxon>
    </lineage>
</organism>
<dbReference type="GeneID" id="111317003"/>
<keyword evidence="2" id="KW-1185">Reference proteome</keyword>
<dbReference type="KEGG" id="dzi:111317003"/>
<gene>
    <name evidence="3" type="primary">LOC111317003</name>
</gene>
<dbReference type="RefSeq" id="XP_022775021.1">
    <property type="nucleotide sequence ID" value="XM_022919286.1"/>
</dbReference>
<accession>A0A6P6BD61</accession>
<dbReference type="PANTHER" id="PTHR45287:SF4">
    <property type="entry name" value="OS03G0691500 PROTEIN"/>
    <property type="match status" value="1"/>
</dbReference>
<keyword evidence="1" id="KW-0175">Coiled coil</keyword>
<feature type="coiled-coil region" evidence="1">
    <location>
        <begin position="7"/>
        <end position="69"/>
    </location>
</feature>
<dbReference type="AlphaFoldDB" id="A0A6P6BD61"/>
<proteinExistence type="predicted"/>
<protein>
    <submittedName>
        <fullName evidence="3">Uncharacterized protein At4g38062-like</fullName>
    </submittedName>
</protein>